<reference evidence="2" key="1">
    <citation type="journal article" date="2022" name="Plant J.">
        <title>Strategies of tolerance reflected in two North American maple genomes.</title>
        <authorList>
            <person name="McEvoy S.L."/>
            <person name="Sezen U.U."/>
            <person name="Trouern-Trend A."/>
            <person name="McMahon S.M."/>
            <person name="Schaberg P.G."/>
            <person name="Yang J."/>
            <person name="Wegrzyn J.L."/>
            <person name="Swenson N.G."/>
        </authorList>
    </citation>
    <scope>NUCLEOTIDE SEQUENCE</scope>
    <source>
        <strain evidence="2">91603</strain>
    </source>
</reference>
<dbReference type="EMBL" id="JAJSOW010000100">
    <property type="protein sequence ID" value="KAI9185041.1"/>
    <property type="molecule type" value="Genomic_DNA"/>
</dbReference>
<name>A0AAD5NUQ1_ACENE</name>
<sequence>MDHTSFPGQGFRKCQMEINLRSPSSVLPVEAAQQVAKRACESTTQDMSHDGLAHMLPGARNVGVPFHDCRSGKAFGSEPRDPLHSPGSSVSAMKSGYL</sequence>
<proteinExistence type="predicted"/>
<evidence type="ECO:0000313" key="3">
    <source>
        <dbReference type="Proteomes" id="UP001064489"/>
    </source>
</evidence>
<dbReference type="AlphaFoldDB" id="A0AAD5NUQ1"/>
<dbReference type="Proteomes" id="UP001064489">
    <property type="component" value="Chromosome 3"/>
</dbReference>
<gene>
    <name evidence="2" type="ORF">LWI28_003592</name>
</gene>
<comment type="caution">
    <text evidence="2">The sequence shown here is derived from an EMBL/GenBank/DDBJ whole genome shotgun (WGS) entry which is preliminary data.</text>
</comment>
<organism evidence="2 3">
    <name type="scientific">Acer negundo</name>
    <name type="common">Box elder</name>
    <dbReference type="NCBI Taxonomy" id="4023"/>
    <lineage>
        <taxon>Eukaryota</taxon>
        <taxon>Viridiplantae</taxon>
        <taxon>Streptophyta</taxon>
        <taxon>Embryophyta</taxon>
        <taxon>Tracheophyta</taxon>
        <taxon>Spermatophyta</taxon>
        <taxon>Magnoliopsida</taxon>
        <taxon>eudicotyledons</taxon>
        <taxon>Gunneridae</taxon>
        <taxon>Pentapetalae</taxon>
        <taxon>rosids</taxon>
        <taxon>malvids</taxon>
        <taxon>Sapindales</taxon>
        <taxon>Sapindaceae</taxon>
        <taxon>Hippocastanoideae</taxon>
        <taxon>Acereae</taxon>
        <taxon>Acer</taxon>
    </lineage>
</organism>
<protein>
    <submittedName>
        <fullName evidence="2">Uncharacterized protein</fullName>
    </submittedName>
</protein>
<feature type="region of interest" description="Disordered" evidence="1">
    <location>
        <begin position="69"/>
        <end position="98"/>
    </location>
</feature>
<accession>A0AAD5NUQ1</accession>
<evidence type="ECO:0000256" key="1">
    <source>
        <dbReference type="SAM" id="MobiDB-lite"/>
    </source>
</evidence>
<reference evidence="2" key="2">
    <citation type="submission" date="2023-02" db="EMBL/GenBank/DDBJ databases">
        <authorList>
            <person name="Swenson N.G."/>
            <person name="Wegrzyn J.L."/>
            <person name="Mcevoy S.L."/>
        </authorList>
    </citation>
    <scope>NUCLEOTIDE SEQUENCE</scope>
    <source>
        <strain evidence="2">91603</strain>
        <tissue evidence="2">Leaf</tissue>
    </source>
</reference>
<evidence type="ECO:0000313" key="2">
    <source>
        <dbReference type="EMBL" id="KAI9185041.1"/>
    </source>
</evidence>
<keyword evidence="3" id="KW-1185">Reference proteome</keyword>